<organism evidence="7 8">
    <name type="scientific">Celerinatantimonas diazotrophica</name>
    <dbReference type="NCBI Taxonomy" id="412034"/>
    <lineage>
        <taxon>Bacteria</taxon>
        <taxon>Pseudomonadati</taxon>
        <taxon>Pseudomonadota</taxon>
        <taxon>Gammaproteobacteria</taxon>
        <taxon>Celerinatantimonadaceae</taxon>
        <taxon>Celerinatantimonas</taxon>
    </lineage>
</organism>
<accession>A0A4R1J975</accession>
<evidence type="ECO:0000313" key="8">
    <source>
        <dbReference type="Proteomes" id="UP000295565"/>
    </source>
</evidence>
<gene>
    <name evidence="7" type="ORF">EV690_3224</name>
</gene>
<keyword evidence="4" id="KW-0413">Isomerase</keyword>
<proteinExistence type="inferred from homology"/>
<protein>
    <recommendedName>
        <fullName evidence="3">isochorismate synthase</fullName>
        <ecNumber evidence="3">5.4.4.2</ecNumber>
    </recommendedName>
    <alternativeName>
        <fullName evidence="5">Isochorismate mutase</fullName>
    </alternativeName>
</protein>
<comment type="catalytic activity">
    <reaction evidence="1">
        <text>chorismate = isochorismate</text>
        <dbReference type="Rhea" id="RHEA:18985"/>
        <dbReference type="ChEBI" id="CHEBI:29748"/>
        <dbReference type="ChEBI" id="CHEBI:29780"/>
        <dbReference type="EC" id="5.4.4.2"/>
    </reaction>
</comment>
<dbReference type="AlphaFoldDB" id="A0A4R1J975"/>
<dbReference type="EMBL" id="SMGD01000017">
    <property type="protein sequence ID" value="TCK46639.1"/>
    <property type="molecule type" value="Genomic_DNA"/>
</dbReference>
<evidence type="ECO:0000256" key="2">
    <source>
        <dbReference type="ARBA" id="ARBA00005297"/>
    </source>
</evidence>
<evidence type="ECO:0000313" key="7">
    <source>
        <dbReference type="EMBL" id="TCK46639.1"/>
    </source>
</evidence>
<dbReference type="GO" id="GO:0008909">
    <property type="term" value="F:isochorismate synthase activity"/>
    <property type="evidence" value="ECO:0007669"/>
    <property type="project" value="UniProtKB-EC"/>
</dbReference>
<dbReference type="NCBIfam" id="TIGR00543">
    <property type="entry name" value="isochor_syn"/>
    <property type="match status" value="1"/>
</dbReference>
<dbReference type="PANTHER" id="PTHR42839:SF2">
    <property type="entry name" value="ISOCHORISMATE SYNTHASE ENTC"/>
    <property type="match status" value="1"/>
</dbReference>
<evidence type="ECO:0000259" key="6">
    <source>
        <dbReference type="Pfam" id="PF00425"/>
    </source>
</evidence>
<keyword evidence="8" id="KW-1185">Reference proteome</keyword>
<reference evidence="7 8" key="1">
    <citation type="submission" date="2019-03" db="EMBL/GenBank/DDBJ databases">
        <title>Genomic Encyclopedia of Type Strains, Phase IV (KMG-IV): sequencing the most valuable type-strain genomes for metagenomic binning, comparative biology and taxonomic classification.</title>
        <authorList>
            <person name="Goeker M."/>
        </authorList>
    </citation>
    <scope>NUCLEOTIDE SEQUENCE [LARGE SCALE GENOMIC DNA]</scope>
    <source>
        <strain evidence="7 8">DSM 18577</strain>
    </source>
</reference>
<feature type="domain" description="Chorismate-utilising enzyme C-terminal" evidence="6">
    <location>
        <begin position="167"/>
        <end position="417"/>
    </location>
</feature>
<dbReference type="InterPro" id="IPR005801">
    <property type="entry name" value="ADC_synthase"/>
</dbReference>
<dbReference type="RefSeq" id="WP_131913974.1">
    <property type="nucleotide sequence ID" value="NZ_OU594967.1"/>
</dbReference>
<dbReference type="EC" id="5.4.4.2" evidence="3"/>
<evidence type="ECO:0000256" key="3">
    <source>
        <dbReference type="ARBA" id="ARBA00012824"/>
    </source>
</evidence>
<dbReference type="SUPFAM" id="SSF56322">
    <property type="entry name" value="ADC synthase"/>
    <property type="match status" value="1"/>
</dbReference>
<dbReference type="InterPro" id="IPR004561">
    <property type="entry name" value="IsoChor_synthase"/>
</dbReference>
<sequence length="427" mass="48510">MLMIDPKQLDRAIWGKQENKLPTMQSIKFPVKVHSALGWLAAQSDMYKGYWQDREGEKVCYLGALIKITSLSDISSYLAQYPEQRFYGGVTFDQTQPQWPGFPACQFILPQIELRLNDDEQWLYIHNWQSMSAEQRIATLKSLRSETKLRWQSPQFKLVAQHPSQPMWHSLVNSVTQADALKACPKVVLARQSIYQANEHINALALLEQWQQLQPDNYAFYLSNQPDQSFFGVPPERLYQRLGQSLATEALAGTGQSSEQQHTRAKLGQKLLHDTKNNHENQFVADAIYQALTSMSQNIQIAPMQLVEQRHLQHLCQKITAQLHPHTTDTDLLTALHPTPAVAGLPRVKAQHYLAEHEPFDRGWYAGAVGFISQKKSDFTVAIRCAHQNQQQLSVYAGAGIVKGSEAQSEWQELQRKSATIQGLLNV</sequence>
<dbReference type="Gene3D" id="3.60.120.10">
    <property type="entry name" value="Anthranilate synthase"/>
    <property type="match status" value="1"/>
</dbReference>
<dbReference type="Pfam" id="PF00425">
    <property type="entry name" value="Chorismate_bind"/>
    <property type="match status" value="1"/>
</dbReference>
<dbReference type="PANTHER" id="PTHR42839">
    <property type="entry name" value="ISOCHORISMATE SYNTHASE ENTC"/>
    <property type="match status" value="1"/>
</dbReference>
<evidence type="ECO:0000256" key="4">
    <source>
        <dbReference type="ARBA" id="ARBA00023235"/>
    </source>
</evidence>
<evidence type="ECO:0000256" key="1">
    <source>
        <dbReference type="ARBA" id="ARBA00000799"/>
    </source>
</evidence>
<name>A0A4R1J975_9GAMM</name>
<evidence type="ECO:0000256" key="5">
    <source>
        <dbReference type="ARBA" id="ARBA00041564"/>
    </source>
</evidence>
<dbReference type="Proteomes" id="UP000295565">
    <property type="component" value="Unassembled WGS sequence"/>
</dbReference>
<dbReference type="OrthoDB" id="9806579at2"/>
<comment type="caution">
    <text evidence="7">The sequence shown here is derived from an EMBL/GenBank/DDBJ whole genome shotgun (WGS) entry which is preliminary data.</text>
</comment>
<comment type="similarity">
    <text evidence="2">Belongs to the isochorismate synthase family.</text>
</comment>
<dbReference type="InterPro" id="IPR015890">
    <property type="entry name" value="Chorismate_C"/>
</dbReference>